<dbReference type="GO" id="GO:0006163">
    <property type="term" value="P:purine nucleotide metabolic process"/>
    <property type="evidence" value="ECO:0007669"/>
    <property type="project" value="UniProtKB-ARBA"/>
</dbReference>
<sequence>MCVVAEKLDLLREIIAFKESMLVSFSGGVDSSLLAAISRDVLGDGAVAVILDSPLMPRRELEHATSVAQLLGIRCIVAVHDVFELESVIENSPERCYHCKKSSAGILKKLANSLGISCVADGVNTTDYEDFRPGIRASDEEGICHPFVDAGISKSDIREIARSIGLDFWNRPSSACLASRIPYGVRITPQLLKRVELAEDALKAIGLSQIRVRAHGDLARIEVQQSEIQQVVRHRDGIVNALKELGFAYITLDLEGYRSGSMNAGMQIHKRISDQDVSTYMD</sequence>
<dbReference type="InterPro" id="IPR005232">
    <property type="entry name" value="LarE"/>
</dbReference>
<dbReference type="CDD" id="cd01990">
    <property type="entry name" value="LarE-like"/>
    <property type="match status" value="1"/>
</dbReference>
<dbReference type="EMBL" id="CP000477">
    <property type="protein sequence ID" value="ABK14483.1"/>
    <property type="molecule type" value="Genomic_DNA"/>
</dbReference>
<dbReference type="InterPro" id="IPR022310">
    <property type="entry name" value="NAD/GMP_synthase"/>
</dbReference>
<dbReference type="PANTHER" id="PTHR43169:SF2">
    <property type="entry name" value="NAD_GMP SYNTHASE DOMAIN-CONTAINING PROTEIN"/>
    <property type="match status" value="1"/>
</dbReference>
<dbReference type="Proteomes" id="UP000000674">
    <property type="component" value="Chromosome"/>
</dbReference>
<dbReference type="PIRSF" id="PIRSF006661">
    <property type="entry name" value="PP-lp_UCP006661"/>
    <property type="match status" value="1"/>
</dbReference>
<accession>A0B709</accession>
<dbReference type="GeneID" id="4463466"/>
<dbReference type="InterPro" id="IPR014729">
    <property type="entry name" value="Rossmann-like_a/b/a_fold"/>
</dbReference>
<keyword evidence="3" id="KW-1185">Reference proteome</keyword>
<name>A0B709_METTP</name>
<gene>
    <name evidence="2" type="ordered locus">Mthe_0693</name>
</gene>
<dbReference type="HOGENOM" id="CLU_061181_2_0_2"/>
<protein>
    <submittedName>
        <fullName evidence="2">PP-loop domain protein</fullName>
    </submittedName>
</protein>
<dbReference type="Gene3D" id="3.40.50.620">
    <property type="entry name" value="HUPs"/>
    <property type="match status" value="1"/>
</dbReference>
<organism evidence="2 3">
    <name type="scientific">Methanothrix thermoacetophila (strain DSM 6194 / JCM 14653 / NBRC 101360 / PT)</name>
    <name type="common">Methanosaeta thermophila</name>
    <dbReference type="NCBI Taxonomy" id="349307"/>
    <lineage>
        <taxon>Archaea</taxon>
        <taxon>Methanobacteriati</taxon>
        <taxon>Methanobacteriota</taxon>
        <taxon>Stenosarchaea group</taxon>
        <taxon>Methanomicrobia</taxon>
        <taxon>Methanotrichales</taxon>
        <taxon>Methanotrichaceae</taxon>
        <taxon>Methanothrix</taxon>
    </lineage>
</organism>
<dbReference type="RefSeq" id="WP_011695879.1">
    <property type="nucleotide sequence ID" value="NC_008553.1"/>
</dbReference>
<evidence type="ECO:0000259" key="1">
    <source>
        <dbReference type="Pfam" id="PF02540"/>
    </source>
</evidence>
<dbReference type="STRING" id="349307.Mthe_0693"/>
<dbReference type="PANTHER" id="PTHR43169">
    <property type="entry name" value="EXSB FAMILY PROTEIN"/>
    <property type="match status" value="1"/>
</dbReference>
<dbReference type="SUPFAM" id="SSF52402">
    <property type="entry name" value="Adenine nucleotide alpha hydrolases-like"/>
    <property type="match status" value="1"/>
</dbReference>
<evidence type="ECO:0000313" key="2">
    <source>
        <dbReference type="EMBL" id="ABK14483.1"/>
    </source>
</evidence>
<dbReference type="InterPro" id="IPR052188">
    <property type="entry name" value="Ni-pincer_cofactor_biosynth"/>
</dbReference>
<feature type="domain" description="NAD/GMP synthase" evidence="1">
    <location>
        <begin position="19"/>
        <end position="76"/>
    </location>
</feature>
<reference evidence="2 3" key="1">
    <citation type="submission" date="2006-10" db="EMBL/GenBank/DDBJ databases">
        <title>Complete sequence of Methanosaeta thermophila PT.</title>
        <authorList>
            <consortium name="US DOE Joint Genome Institute"/>
            <person name="Copeland A."/>
            <person name="Lucas S."/>
            <person name="Lapidus A."/>
            <person name="Barry K."/>
            <person name="Detter J.C."/>
            <person name="Glavina del Rio T."/>
            <person name="Hammon N."/>
            <person name="Israni S."/>
            <person name="Pitluck S."/>
            <person name="Chain P."/>
            <person name="Malfatti S."/>
            <person name="Shin M."/>
            <person name="Vergez L."/>
            <person name="Schmutz J."/>
            <person name="Larimer F."/>
            <person name="Land M."/>
            <person name="Hauser L."/>
            <person name="Kyrpides N."/>
            <person name="Kim E."/>
            <person name="Smith K.S."/>
            <person name="Ingram-Smith C."/>
            <person name="Richardson P."/>
        </authorList>
    </citation>
    <scope>NUCLEOTIDE SEQUENCE [LARGE SCALE GENOMIC DNA]</scope>
    <source>
        <strain evidence="3">DSM 6194 / JCM 14653 / NBRC 101360 / PT</strain>
    </source>
</reference>
<proteinExistence type="predicted"/>
<dbReference type="OrthoDB" id="61764at2157"/>
<dbReference type="GO" id="GO:0016783">
    <property type="term" value="F:sulfurtransferase activity"/>
    <property type="evidence" value="ECO:0007669"/>
    <property type="project" value="InterPro"/>
</dbReference>
<dbReference type="NCBIfam" id="TIGR00268">
    <property type="entry name" value="ATP-dependent sacrificial sulfur transferase LarE"/>
    <property type="match status" value="1"/>
</dbReference>
<dbReference type="Pfam" id="PF02540">
    <property type="entry name" value="NAD_synthase"/>
    <property type="match status" value="1"/>
</dbReference>
<dbReference type="KEGG" id="mtp:Mthe_0693"/>
<evidence type="ECO:0000313" key="3">
    <source>
        <dbReference type="Proteomes" id="UP000000674"/>
    </source>
</evidence>
<dbReference type="AlphaFoldDB" id="A0B709"/>